<dbReference type="RefSeq" id="WP_345480056.1">
    <property type="nucleotide sequence ID" value="NZ_BAABLP010000002.1"/>
</dbReference>
<dbReference type="PANTHER" id="PTHR43190">
    <property type="entry name" value="N-ACETYL-D-GLUCOSAMINE KINASE"/>
    <property type="match status" value="1"/>
</dbReference>
<dbReference type="InterPro" id="IPR052519">
    <property type="entry name" value="Euk-type_GlcNAc_Kinase"/>
</dbReference>
<gene>
    <name evidence="2" type="ORF">GCM10025783_11380</name>
</gene>
<evidence type="ECO:0000259" key="1">
    <source>
        <dbReference type="Pfam" id="PF01869"/>
    </source>
</evidence>
<protein>
    <submittedName>
        <fullName evidence="2">BadF/BadG/BcrA/BcrD ATPase family protein</fullName>
    </submittedName>
</protein>
<reference evidence="3" key="1">
    <citation type="journal article" date="2019" name="Int. J. Syst. Evol. Microbiol.">
        <title>The Global Catalogue of Microorganisms (GCM) 10K type strain sequencing project: providing services to taxonomists for standard genome sequencing and annotation.</title>
        <authorList>
            <consortium name="The Broad Institute Genomics Platform"/>
            <consortium name="The Broad Institute Genome Sequencing Center for Infectious Disease"/>
            <person name="Wu L."/>
            <person name="Ma J."/>
        </authorList>
    </citation>
    <scope>NUCLEOTIDE SEQUENCE [LARGE SCALE GENOMIC DNA]</scope>
    <source>
        <strain evidence="3">JCM 19015</strain>
    </source>
</reference>
<dbReference type="PANTHER" id="PTHR43190:SF3">
    <property type="entry name" value="N-ACETYL-D-GLUCOSAMINE KINASE"/>
    <property type="match status" value="1"/>
</dbReference>
<evidence type="ECO:0000313" key="2">
    <source>
        <dbReference type="EMBL" id="GAA4741851.1"/>
    </source>
</evidence>
<dbReference type="Gene3D" id="3.30.420.40">
    <property type="match status" value="2"/>
</dbReference>
<organism evidence="2 3">
    <name type="scientific">Amnibacterium soli</name>
    <dbReference type="NCBI Taxonomy" id="1282736"/>
    <lineage>
        <taxon>Bacteria</taxon>
        <taxon>Bacillati</taxon>
        <taxon>Actinomycetota</taxon>
        <taxon>Actinomycetes</taxon>
        <taxon>Micrococcales</taxon>
        <taxon>Microbacteriaceae</taxon>
        <taxon>Amnibacterium</taxon>
    </lineage>
</organism>
<dbReference type="InterPro" id="IPR002731">
    <property type="entry name" value="ATPase_BadF"/>
</dbReference>
<accession>A0ABP8YYZ9</accession>
<proteinExistence type="predicted"/>
<comment type="caution">
    <text evidence="2">The sequence shown here is derived from an EMBL/GenBank/DDBJ whole genome shotgun (WGS) entry which is preliminary data.</text>
</comment>
<dbReference type="EMBL" id="BAABLP010000002">
    <property type="protein sequence ID" value="GAA4741851.1"/>
    <property type="molecule type" value="Genomic_DNA"/>
</dbReference>
<name>A0ABP8YYZ9_9MICO</name>
<dbReference type="SUPFAM" id="SSF53067">
    <property type="entry name" value="Actin-like ATPase domain"/>
    <property type="match status" value="2"/>
</dbReference>
<evidence type="ECO:0000313" key="3">
    <source>
        <dbReference type="Proteomes" id="UP001500121"/>
    </source>
</evidence>
<dbReference type="Pfam" id="PF01869">
    <property type="entry name" value="BcrAD_BadFG"/>
    <property type="match status" value="1"/>
</dbReference>
<feature type="domain" description="ATPase BadF/BadG/BcrA/BcrD type" evidence="1">
    <location>
        <begin position="5"/>
        <end position="305"/>
    </location>
</feature>
<dbReference type="InterPro" id="IPR043129">
    <property type="entry name" value="ATPase_NBD"/>
</dbReference>
<keyword evidence="3" id="KW-1185">Reference proteome</keyword>
<sequence length="336" mass="33269">MREFLGIDAGGTSSRAVLVDAEGRCRGYGRAAGGNPTSRGAGPAAAAVASAIEQALAASGGSGGAVEVVLLAHAGGHEDYLPGIEGRIAPLGVRVPVRPAGDLLALFASGTHETEGAALIAGTGAIGGVIRDGRLARVVDGTGWLLGDAGSGFAVGHRVARAVVDDLDGGPTTRLTPALLEAVGLEDDGDRVPVEGRPPVMNRLVHVLYELPPVQLSGFAPLAFALADEDPVARGIVQDAVAALAALLARVRGHQSHGPLVVGGSVLIEGVLRADPALAAPLLDAAGGASPVPVADGLVGAAVLALRAGGVEVDADRFARLASGVRAAAAAWSPRV</sequence>
<dbReference type="Proteomes" id="UP001500121">
    <property type="component" value="Unassembled WGS sequence"/>
</dbReference>